<feature type="region of interest" description="Disordered" evidence="8">
    <location>
        <begin position="427"/>
        <end position="473"/>
    </location>
</feature>
<evidence type="ECO:0000256" key="3">
    <source>
        <dbReference type="ARBA" id="ARBA00022448"/>
    </source>
</evidence>
<comment type="similarity">
    <text evidence="2">Belongs to the autoinducer-2 exporter (AI-2E) (TC 2.A.86) family.</text>
</comment>
<evidence type="ECO:0000313" key="11">
    <source>
        <dbReference type="Proteomes" id="UP000280344"/>
    </source>
</evidence>
<dbReference type="InterPro" id="IPR002549">
    <property type="entry name" value="AI-2E-like"/>
</dbReference>
<feature type="transmembrane region" description="Helical" evidence="9">
    <location>
        <begin position="355"/>
        <end position="386"/>
    </location>
</feature>
<keyword evidence="5 9" id="KW-0812">Transmembrane</keyword>
<dbReference type="OrthoDB" id="9784366at2"/>
<dbReference type="KEGG" id="flh:EJ997_12310"/>
<feature type="transmembrane region" description="Helical" evidence="9">
    <location>
        <begin position="319"/>
        <end position="335"/>
    </location>
</feature>
<dbReference type="GO" id="GO:0005886">
    <property type="term" value="C:plasma membrane"/>
    <property type="evidence" value="ECO:0007669"/>
    <property type="project" value="UniProtKB-SubCell"/>
</dbReference>
<dbReference type="PANTHER" id="PTHR21716">
    <property type="entry name" value="TRANSMEMBRANE PROTEIN"/>
    <property type="match status" value="1"/>
</dbReference>
<keyword evidence="3" id="KW-0813">Transport</keyword>
<feature type="transmembrane region" description="Helical" evidence="9">
    <location>
        <begin position="116"/>
        <end position="140"/>
    </location>
</feature>
<dbReference type="Pfam" id="PF01594">
    <property type="entry name" value="AI-2E_transport"/>
    <property type="match status" value="1"/>
</dbReference>
<evidence type="ECO:0000256" key="7">
    <source>
        <dbReference type="ARBA" id="ARBA00023136"/>
    </source>
</evidence>
<evidence type="ECO:0000256" key="2">
    <source>
        <dbReference type="ARBA" id="ARBA00009773"/>
    </source>
</evidence>
<keyword evidence="11" id="KW-1185">Reference proteome</keyword>
<evidence type="ECO:0000256" key="6">
    <source>
        <dbReference type="ARBA" id="ARBA00022989"/>
    </source>
</evidence>
<evidence type="ECO:0000256" key="9">
    <source>
        <dbReference type="SAM" id="Phobius"/>
    </source>
</evidence>
<sequence length="473" mass="50688">MPQSTGDDKRTIKQRALERRKRLSQGPVQRTDTAFQSRQEVPEDQEGGSSVPWALKAAASWSWRIILVALALAVIGRVLTFFSVILLAILIAILLTVLTEPIMRFCRSKLRMPRTLAAVVTLISFLVIVGTLVGGAGASIASGFSDLTDKAADGFNELLDWLAESPLGLDSTVINQYVDEIQSQLSENASVIAGGVVSATGSLVSFFTGLILALFTMFFFLKDGRKMWFYVVRLFPARARNDVNEAGIRAWYTIGAYTRTQIQVAFIDAVGIAAVAAILGVPLWFPIGVLVFVGSFIPIVGAFVTGAIATLVALVDQGVADAILMLLGVLLVQQIEGNVLQPFLQGSKLSLHPVVVVVAVAAGSSVAGIFGALFAVPIVAVVNVVINYLVGRDMYPELNYDPNRPGGPPEALDEYFVASDAKLAKKAQKAQARNRERVAAEMGNGNNSDDSSSHVGEETGPDHDEVERQNDDA</sequence>
<organism evidence="10 11">
    <name type="scientific">Flaviflexus ciconiae</name>
    <dbReference type="NCBI Taxonomy" id="2496867"/>
    <lineage>
        <taxon>Bacteria</taxon>
        <taxon>Bacillati</taxon>
        <taxon>Actinomycetota</taxon>
        <taxon>Actinomycetes</taxon>
        <taxon>Actinomycetales</taxon>
        <taxon>Actinomycetaceae</taxon>
        <taxon>Flaviflexus</taxon>
    </lineage>
</organism>
<dbReference type="GO" id="GO:0055085">
    <property type="term" value="P:transmembrane transport"/>
    <property type="evidence" value="ECO:0007669"/>
    <property type="project" value="TreeGrafter"/>
</dbReference>
<accession>A0A3S9Q084</accession>
<feature type="transmembrane region" description="Helical" evidence="9">
    <location>
        <begin position="65"/>
        <end position="95"/>
    </location>
</feature>
<dbReference type="EMBL" id="CP034593">
    <property type="protein sequence ID" value="AZQ78001.1"/>
    <property type="molecule type" value="Genomic_DNA"/>
</dbReference>
<feature type="compositionally biased region" description="Basic and acidic residues" evidence="8">
    <location>
        <begin position="1"/>
        <end position="17"/>
    </location>
</feature>
<proteinExistence type="inferred from homology"/>
<name>A0A3S9Q084_9ACTO</name>
<dbReference type="Proteomes" id="UP000280344">
    <property type="component" value="Chromosome"/>
</dbReference>
<keyword evidence="4" id="KW-1003">Cell membrane</keyword>
<evidence type="ECO:0000256" key="8">
    <source>
        <dbReference type="SAM" id="MobiDB-lite"/>
    </source>
</evidence>
<comment type="subcellular location">
    <subcellularLocation>
        <location evidence="1">Cell membrane</location>
        <topology evidence="1">Multi-pass membrane protein</topology>
    </subcellularLocation>
</comment>
<feature type="transmembrane region" description="Helical" evidence="9">
    <location>
        <begin position="203"/>
        <end position="221"/>
    </location>
</feature>
<feature type="compositionally biased region" description="Polar residues" evidence="8">
    <location>
        <begin position="26"/>
        <end position="39"/>
    </location>
</feature>
<dbReference type="PANTHER" id="PTHR21716:SF53">
    <property type="entry name" value="PERMEASE PERM-RELATED"/>
    <property type="match status" value="1"/>
</dbReference>
<evidence type="ECO:0000256" key="5">
    <source>
        <dbReference type="ARBA" id="ARBA00022692"/>
    </source>
</evidence>
<evidence type="ECO:0000313" key="10">
    <source>
        <dbReference type="EMBL" id="AZQ78001.1"/>
    </source>
</evidence>
<feature type="region of interest" description="Disordered" evidence="8">
    <location>
        <begin position="1"/>
        <end position="49"/>
    </location>
</feature>
<protein>
    <submittedName>
        <fullName evidence="10">AI-2E family transporter</fullName>
    </submittedName>
</protein>
<reference evidence="10 11" key="1">
    <citation type="submission" date="2018-12" db="EMBL/GenBank/DDBJ databases">
        <title>Complete genome sequence of Flaviflexus sp. H23T48.</title>
        <authorList>
            <person name="Bae J.-W."/>
            <person name="Lee J.-Y."/>
        </authorList>
    </citation>
    <scope>NUCLEOTIDE SEQUENCE [LARGE SCALE GENOMIC DNA]</scope>
    <source>
        <strain evidence="10 11">H23T48</strain>
    </source>
</reference>
<evidence type="ECO:0000256" key="4">
    <source>
        <dbReference type="ARBA" id="ARBA00022475"/>
    </source>
</evidence>
<gene>
    <name evidence="10" type="ORF">EJ997_12310</name>
</gene>
<feature type="compositionally biased region" description="Basic and acidic residues" evidence="8">
    <location>
        <begin position="451"/>
        <end position="473"/>
    </location>
</feature>
<feature type="transmembrane region" description="Helical" evidence="9">
    <location>
        <begin position="291"/>
        <end position="312"/>
    </location>
</feature>
<dbReference type="RefSeq" id="WP_126704803.1">
    <property type="nucleotide sequence ID" value="NZ_CP034593.1"/>
</dbReference>
<keyword evidence="7 9" id="KW-0472">Membrane</keyword>
<keyword evidence="6 9" id="KW-1133">Transmembrane helix</keyword>
<dbReference type="AlphaFoldDB" id="A0A3S9Q084"/>
<feature type="transmembrane region" description="Helical" evidence="9">
    <location>
        <begin position="264"/>
        <end position="285"/>
    </location>
</feature>
<evidence type="ECO:0000256" key="1">
    <source>
        <dbReference type="ARBA" id="ARBA00004651"/>
    </source>
</evidence>